<dbReference type="SUPFAM" id="SSF46785">
    <property type="entry name" value="Winged helix' DNA-binding domain"/>
    <property type="match status" value="1"/>
</dbReference>
<dbReference type="GO" id="GO:0006351">
    <property type="term" value="P:DNA-templated transcription"/>
    <property type="evidence" value="ECO:0007669"/>
    <property type="project" value="TreeGrafter"/>
</dbReference>
<dbReference type="Gene3D" id="1.10.10.10">
    <property type="entry name" value="Winged helix-like DNA-binding domain superfamily/Winged helix DNA-binding domain"/>
    <property type="match status" value="1"/>
</dbReference>
<reference evidence="6 7" key="1">
    <citation type="submission" date="2018-05" db="EMBL/GenBank/DDBJ databases">
        <title>Genomic Encyclopedia of Type Strains, Phase IV (KMG-IV): sequencing the most valuable type-strain genomes for metagenomic binning, comparative biology and taxonomic classification.</title>
        <authorList>
            <person name="Goeker M."/>
        </authorList>
    </citation>
    <scope>NUCLEOTIDE SEQUENCE [LARGE SCALE GENOMIC DNA]</scope>
    <source>
        <strain evidence="6 7">DSM 25350</strain>
    </source>
</reference>
<sequence length="296" mass="32653">MKWDATKYNWNHLRAFIATVEEGSLSAAARALRVSQPTLGRQVSALEQEIGVALFERTGTGRSLTKSGQELVHYARNMADAALEFSLAASGQSQLVEGTVCISTGELFAAHIMPPLIDRLLKQEPGIEIELVASNESSDLKRREADIAVRANHANQPDLISIDVGRLSSRLYASTAYLDKAGRPKNAKNIGNCRFIGFDDAGIYKQFLNGLGFELEERHFPVRAQSHLVQWAMAKQGLGIVTALESIADSDADMERLFPEIEPIVTPMYLVAHKEVITSHRVSVVFDFLKTELMDV</sequence>
<dbReference type="Pfam" id="PF00126">
    <property type="entry name" value="HTH_1"/>
    <property type="match status" value="1"/>
</dbReference>
<dbReference type="EMBL" id="QGGU01000006">
    <property type="protein sequence ID" value="PWK50791.1"/>
    <property type="molecule type" value="Genomic_DNA"/>
</dbReference>
<comment type="similarity">
    <text evidence="1">Belongs to the LysR transcriptional regulatory family.</text>
</comment>
<dbReference type="SUPFAM" id="SSF53850">
    <property type="entry name" value="Periplasmic binding protein-like II"/>
    <property type="match status" value="1"/>
</dbReference>
<dbReference type="InterPro" id="IPR005119">
    <property type="entry name" value="LysR_subst-bd"/>
</dbReference>
<evidence type="ECO:0000259" key="5">
    <source>
        <dbReference type="PROSITE" id="PS50931"/>
    </source>
</evidence>
<protein>
    <submittedName>
        <fullName evidence="6">DNA-binding transcriptional LysR family regulator</fullName>
    </submittedName>
</protein>
<dbReference type="Pfam" id="PF03466">
    <property type="entry name" value="LysR_substrate"/>
    <property type="match status" value="1"/>
</dbReference>
<dbReference type="GO" id="GO:0003700">
    <property type="term" value="F:DNA-binding transcription factor activity"/>
    <property type="evidence" value="ECO:0007669"/>
    <property type="project" value="InterPro"/>
</dbReference>
<evidence type="ECO:0000256" key="2">
    <source>
        <dbReference type="ARBA" id="ARBA00023015"/>
    </source>
</evidence>
<dbReference type="Proteomes" id="UP000245790">
    <property type="component" value="Unassembled WGS sequence"/>
</dbReference>
<dbReference type="Gene3D" id="3.40.190.290">
    <property type="match status" value="1"/>
</dbReference>
<dbReference type="InterPro" id="IPR058163">
    <property type="entry name" value="LysR-type_TF_proteobact-type"/>
</dbReference>
<dbReference type="PANTHER" id="PTHR30537:SF3">
    <property type="entry name" value="TRANSCRIPTIONAL REGULATORY PROTEIN"/>
    <property type="match status" value="1"/>
</dbReference>
<dbReference type="OrthoDB" id="570111at2"/>
<keyword evidence="4" id="KW-0804">Transcription</keyword>
<evidence type="ECO:0000313" key="6">
    <source>
        <dbReference type="EMBL" id="PWK50791.1"/>
    </source>
</evidence>
<keyword evidence="2" id="KW-0805">Transcription regulation</keyword>
<dbReference type="PROSITE" id="PS50931">
    <property type="entry name" value="HTH_LYSR"/>
    <property type="match status" value="1"/>
</dbReference>
<evidence type="ECO:0000256" key="3">
    <source>
        <dbReference type="ARBA" id="ARBA00023125"/>
    </source>
</evidence>
<dbReference type="GO" id="GO:0043565">
    <property type="term" value="F:sequence-specific DNA binding"/>
    <property type="evidence" value="ECO:0007669"/>
    <property type="project" value="TreeGrafter"/>
</dbReference>
<proteinExistence type="inferred from homology"/>
<gene>
    <name evidence="6" type="ORF">C8D97_10678</name>
</gene>
<organism evidence="6 7">
    <name type="scientific">Pleionea mediterranea</name>
    <dbReference type="NCBI Taxonomy" id="523701"/>
    <lineage>
        <taxon>Bacteria</taxon>
        <taxon>Pseudomonadati</taxon>
        <taxon>Pseudomonadota</taxon>
        <taxon>Gammaproteobacteria</taxon>
        <taxon>Oceanospirillales</taxon>
        <taxon>Pleioneaceae</taxon>
        <taxon>Pleionea</taxon>
    </lineage>
</organism>
<keyword evidence="3 6" id="KW-0238">DNA-binding</keyword>
<dbReference type="InterPro" id="IPR036388">
    <property type="entry name" value="WH-like_DNA-bd_sf"/>
</dbReference>
<dbReference type="PANTHER" id="PTHR30537">
    <property type="entry name" value="HTH-TYPE TRANSCRIPTIONAL REGULATOR"/>
    <property type="match status" value="1"/>
</dbReference>
<dbReference type="InterPro" id="IPR036390">
    <property type="entry name" value="WH_DNA-bd_sf"/>
</dbReference>
<dbReference type="AlphaFoldDB" id="A0A316FPT2"/>
<feature type="domain" description="HTH lysR-type" evidence="5">
    <location>
        <begin position="8"/>
        <end position="65"/>
    </location>
</feature>
<comment type="caution">
    <text evidence="6">The sequence shown here is derived from an EMBL/GenBank/DDBJ whole genome shotgun (WGS) entry which is preliminary data.</text>
</comment>
<dbReference type="InterPro" id="IPR000847">
    <property type="entry name" value="LysR_HTH_N"/>
</dbReference>
<keyword evidence="7" id="KW-1185">Reference proteome</keyword>
<accession>A0A316FPT2</accession>
<dbReference type="FunFam" id="1.10.10.10:FF:000001">
    <property type="entry name" value="LysR family transcriptional regulator"/>
    <property type="match status" value="1"/>
</dbReference>
<evidence type="ECO:0000256" key="4">
    <source>
        <dbReference type="ARBA" id="ARBA00023163"/>
    </source>
</evidence>
<evidence type="ECO:0000256" key="1">
    <source>
        <dbReference type="ARBA" id="ARBA00009437"/>
    </source>
</evidence>
<name>A0A316FPT2_9GAMM</name>
<dbReference type="PRINTS" id="PR00039">
    <property type="entry name" value="HTHLYSR"/>
</dbReference>
<dbReference type="RefSeq" id="WP_109763458.1">
    <property type="nucleotide sequence ID" value="NZ_QGGU01000006.1"/>
</dbReference>
<evidence type="ECO:0000313" key="7">
    <source>
        <dbReference type="Proteomes" id="UP000245790"/>
    </source>
</evidence>